<dbReference type="EMBL" id="BART01006891">
    <property type="protein sequence ID" value="GAG71276.1"/>
    <property type="molecule type" value="Genomic_DNA"/>
</dbReference>
<dbReference type="Pfam" id="PF13884">
    <property type="entry name" value="Peptidase_S74"/>
    <property type="match status" value="1"/>
</dbReference>
<dbReference type="AlphaFoldDB" id="X1BGV3"/>
<name>X1BGV3_9ZZZZ</name>
<organism evidence="2">
    <name type="scientific">marine sediment metagenome</name>
    <dbReference type="NCBI Taxonomy" id="412755"/>
    <lineage>
        <taxon>unclassified sequences</taxon>
        <taxon>metagenomes</taxon>
        <taxon>ecological metagenomes</taxon>
    </lineage>
</organism>
<feature type="domain" description="Peptidase S74" evidence="1">
    <location>
        <begin position="269"/>
        <end position="364"/>
    </location>
</feature>
<evidence type="ECO:0000259" key="1">
    <source>
        <dbReference type="PROSITE" id="PS51688"/>
    </source>
</evidence>
<reference evidence="2" key="1">
    <citation type="journal article" date="2014" name="Front. Microbiol.">
        <title>High frequency of phylogenetically diverse reductive dehalogenase-homologous genes in deep subseafloor sedimentary metagenomes.</title>
        <authorList>
            <person name="Kawai M."/>
            <person name="Futagami T."/>
            <person name="Toyoda A."/>
            <person name="Takaki Y."/>
            <person name="Nishi S."/>
            <person name="Hori S."/>
            <person name="Arai W."/>
            <person name="Tsubouchi T."/>
            <person name="Morono Y."/>
            <person name="Uchiyama I."/>
            <person name="Ito T."/>
            <person name="Fujiyama A."/>
            <person name="Inagaki F."/>
            <person name="Takami H."/>
        </authorList>
    </citation>
    <scope>NUCLEOTIDE SEQUENCE</scope>
    <source>
        <strain evidence="2">Expedition CK06-06</strain>
    </source>
</reference>
<proteinExistence type="predicted"/>
<sequence>MANLKFSQFTSVTNANDLTSIVGYDNVVNQQIAPIPFIETGLTQIGASEKIIIGLGSGAALSGTNQRLVYIGYNVSPNGTNDLDNVGIGYEALSGNTTTGVDRCIAIGTEALTNIGNTGAPGSALNTIGIGYFAGRSITTATSNICIGSNAGETLTTGNYNIIIGRDAMENADTQSNNIAIGREALELLDSGNGENVAIGYQSADTATNITQCTFVGSRTGDNTGTNQNITCIGYNAEPTTNSVDNEITLGDANVLTLRCNTTTITALSDKRDKKDIKESSYGLDFINNLKPVTFEWDRRDGGRKGKDLGFIAQDLQEFDDEYTQLVYAENPDKLEATYGRLIPIMVKAIQELKLEIEECRNCKNCKL</sequence>
<comment type="caution">
    <text evidence="2">The sequence shown here is derived from an EMBL/GenBank/DDBJ whole genome shotgun (WGS) entry which is preliminary data.</text>
</comment>
<protein>
    <recommendedName>
        <fullName evidence="1">Peptidase S74 domain-containing protein</fullName>
    </recommendedName>
</protein>
<evidence type="ECO:0000313" key="2">
    <source>
        <dbReference type="EMBL" id="GAG71276.1"/>
    </source>
</evidence>
<accession>X1BGV3</accession>
<dbReference type="PROSITE" id="PS51688">
    <property type="entry name" value="ICA"/>
    <property type="match status" value="1"/>
</dbReference>
<dbReference type="InterPro" id="IPR030392">
    <property type="entry name" value="S74_ICA"/>
</dbReference>
<gene>
    <name evidence="2" type="ORF">S01H4_15729</name>
</gene>